<comment type="subcellular location">
    <subcellularLocation>
        <location evidence="2">Membrane</location>
    </subcellularLocation>
</comment>
<dbReference type="InterPro" id="IPR050428">
    <property type="entry name" value="TCS_sensor_his_kinase"/>
</dbReference>
<feature type="transmembrane region" description="Helical" evidence="11">
    <location>
        <begin position="6"/>
        <end position="28"/>
    </location>
</feature>
<gene>
    <name evidence="14" type="ORF">IC231_09590</name>
</gene>
<evidence type="ECO:0000256" key="4">
    <source>
        <dbReference type="ARBA" id="ARBA00022553"/>
    </source>
</evidence>
<dbReference type="SUPFAM" id="SSF55874">
    <property type="entry name" value="ATPase domain of HSP90 chaperone/DNA topoisomerase II/histidine kinase"/>
    <property type="match status" value="1"/>
</dbReference>
<dbReference type="SUPFAM" id="SSF158472">
    <property type="entry name" value="HAMP domain-like"/>
    <property type="match status" value="1"/>
</dbReference>
<dbReference type="PANTHER" id="PTHR45436">
    <property type="entry name" value="SENSOR HISTIDINE KINASE YKOH"/>
    <property type="match status" value="1"/>
</dbReference>
<evidence type="ECO:0000256" key="10">
    <source>
        <dbReference type="ARBA" id="ARBA00023136"/>
    </source>
</evidence>
<dbReference type="SMART" id="SM00387">
    <property type="entry name" value="HATPase_c"/>
    <property type="match status" value="1"/>
</dbReference>
<keyword evidence="6 11" id="KW-0812">Transmembrane</keyword>
<dbReference type="CDD" id="cd00082">
    <property type="entry name" value="HisKA"/>
    <property type="match status" value="1"/>
</dbReference>
<dbReference type="InterPro" id="IPR036097">
    <property type="entry name" value="HisK_dim/P_sf"/>
</dbReference>
<evidence type="ECO:0000256" key="7">
    <source>
        <dbReference type="ARBA" id="ARBA00022777"/>
    </source>
</evidence>
<keyword evidence="9" id="KW-0902">Two-component regulatory system</keyword>
<sequence length="465" mass="52255">MTIRLRLALQFAAILAFTLLLFSLVIYFSTFRARQESFTENLFARARIVAHVYLDGTGRADEGSRASYRRYLRQFYRTLPEEEVRVYNAENQVVFREGQLSDVPLPLELLAAVREEGREVQLRENFGQTVGMLYRDKDRGDFVVVASSVDTDSRDKLGSLRRILASGLLASFIIVSIGGWFFAGLALRPIQKVVREVDSITVTDLHRRLSQAGGYDEIAHLAQRFNQLLDRLETAFAGQRTFVRDASHELRTPLTVIIGELEVALLQERSPEEYRRVLQSTLDASRLLKDLTNGLLQIARASDDPSQVPLTIVRLDELLLQAHEEVQRRNPTCRVDLEFGDVPAMIRHPFAVKGNEALLLSAFLNVLENACKFSKDSKEPIVASLTTTASRVFLEVRDHGVGMTEADRQQVFVPFFRAEAIRTVPGHGIGLPLTSKIMALHGGSVRVESELGEGTQVWLHWPALG</sequence>
<feature type="domain" description="Histidine kinase" evidence="12">
    <location>
        <begin position="245"/>
        <end position="465"/>
    </location>
</feature>
<dbReference type="Pfam" id="PF00672">
    <property type="entry name" value="HAMP"/>
    <property type="match status" value="1"/>
</dbReference>
<evidence type="ECO:0000256" key="6">
    <source>
        <dbReference type="ARBA" id="ARBA00022692"/>
    </source>
</evidence>
<dbReference type="InterPro" id="IPR005467">
    <property type="entry name" value="His_kinase_dom"/>
</dbReference>
<keyword evidence="5" id="KW-0808">Transferase</keyword>
<dbReference type="CDD" id="cd06225">
    <property type="entry name" value="HAMP"/>
    <property type="match status" value="1"/>
</dbReference>
<evidence type="ECO:0000256" key="3">
    <source>
        <dbReference type="ARBA" id="ARBA00012438"/>
    </source>
</evidence>
<evidence type="ECO:0000313" key="15">
    <source>
        <dbReference type="Proteomes" id="UP000642468"/>
    </source>
</evidence>
<dbReference type="PROSITE" id="PS50109">
    <property type="entry name" value="HIS_KIN"/>
    <property type="match status" value="1"/>
</dbReference>
<proteinExistence type="predicted"/>
<dbReference type="Gene3D" id="1.10.287.130">
    <property type="match status" value="1"/>
</dbReference>
<dbReference type="InterPro" id="IPR003594">
    <property type="entry name" value="HATPase_dom"/>
</dbReference>
<keyword evidence="7 14" id="KW-0418">Kinase</keyword>
<feature type="transmembrane region" description="Helical" evidence="11">
    <location>
        <begin position="163"/>
        <end position="187"/>
    </location>
</feature>
<comment type="caution">
    <text evidence="14">The sequence shown here is derived from an EMBL/GenBank/DDBJ whole genome shotgun (WGS) entry which is preliminary data.</text>
</comment>
<dbReference type="Pfam" id="PF02518">
    <property type="entry name" value="HATPase_c"/>
    <property type="match status" value="1"/>
</dbReference>
<evidence type="ECO:0000256" key="2">
    <source>
        <dbReference type="ARBA" id="ARBA00004370"/>
    </source>
</evidence>
<evidence type="ECO:0000256" key="8">
    <source>
        <dbReference type="ARBA" id="ARBA00022989"/>
    </source>
</evidence>
<dbReference type="SMART" id="SM00304">
    <property type="entry name" value="HAMP"/>
    <property type="match status" value="1"/>
</dbReference>
<dbReference type="Proteomes" id="UP000642468">
    <property type="component" value="Unassembled WGS sequence"/>
</dbReference>
<name>A0ABR8JHU5_9BACT</name>
<evidence type="ECO:0000256" key="11">
    <source>
        <dbReference type="SAM" id="Phobius"/>
    </source>
</evidence>
<comment type="catalytic activity">
    <reaction evidence="1">
        <text>ATP + protein L-histidine = ADP + protein N-phospho-L-histidine.</text>
        <dbReference type="EC" id="2.7.13.3"/>
    </reaction>
</comment>
<dbReference type="InterPro" id="IPR003661">
    <property type="entry name" value="HisK_dim/P_dom"/>
</dbReference>
<feature type="domain" description="HAMP" evidence="13">
    <location>
        <begin position="184"/>
        <end position="237"/>
    </location>
</feature>
<organism evidence="14 15">
    <name type="scientific">Hymenobacter duratus</name>
    <dbReference type="NCBI Taxonomy" id="2771356"/>
    <lineage>
        <taxon>Bacteria</taxon>
        <taxon>Pseudomonadati</taxon>
        <taxon>Bacteroidota</taxon>
        <taxon>Cytophagia</taxon>
        <taxon>Cytophagales</taxon>
        <taxon>Hymenobacteraceae</taxon>
        <taxon>Hymenobacter</taxon>
    </lineage>
</organism>
<keyword evidence="15" id="KW-1185">Reference proteome</keyword>
<reference evidence="14 15" key="1">
    <citation type="submission" date="2020-09" db="EMBL/GenBank/DDBJ databases">
        <authorList>
            <person name="Kim M.K."/>
        </authorList>
    </citation>
    <scope>NUCLEOTIDE SEQUENCE [LARGE SCALE GENOMIC DNA]</scope>
    <source>
        <strain evidence="14 15">BT646</strain>
    </source>
</reference>
<accession>A0ABR8JHU5</accession>
<keyword evidence="4" id="KW-0597">Phosphoprotein</keyword>
<dbReference type="Gene3D" id="3.30.565.10">
    <property type="entry name" value="Histidine kinase-like ATPase, C-terminal domain"/>
    <property type="match status" value="1"/>
</dbReference>
<dbReference type="InterPro" id="IPR004358">
    <property type="entry name" value="Sig_transdc_His_kin-like_C"/>
</dbReference>
<evidence type="ECO:0000259" key="12">
    <source>
        <dbReference type="PROSITE" id="PS50109"/>
    </source>
</evidence>
<evidence type="ECO:0000259" key="13">
    <source>
        <dbReference type="PROSITE" id="PS50885"/>
    </source>
</evidence>
<dbReference type="InterPro" id="IPR003660">
    <property type="entry name" value="HAMP_dom"/>
</dbReference>
<evidence type="ECO:0000313" key="14">
    <source>
        <dbReference type="EMBL" id="MBD2715288.1"/>
    </source>
</evidence>
<evidence type="ECO:0000256" key="5">
    <source>
        <dbReference type="ARBA" id="ARBA00022679"/>
    </source>
</evidence>
<keyword evidence="10 11" id="KW-0472">Membrane</keyword>
<dbReference type="RefSeq" id="WP_190784306.1">
    <property type="nucleotide sequence ID" value="NZ_JACWZZ010000002.1"/>
</dbReference>
<dbReference type="InterPro" id="IPR036890">
    <property type="entry name" value="HATPase_C_sf"/>
</dbReference>
<keyword evidence="8 11" id="KW-1133">Transmembrane helix</keyword>
<dbReference type="SUPFAM" id="SSF47384">
    <property type="entry name" value="Homodimeric domain of signal transducing histidine kinase"/>
    <property type="match status" value="1"/>
</dbReference>
<dbReference type="PANTHER" id="PTHR45436:SF5">
    <property type="entry name" value="SENSOR HISTIDINE KINASE TRCS"/>
    <property type="match status" value="1"/>
</dbReference>
<evidence type="ECO:0000256" key="1">
    <source>
        <dbReference type="ARBA" id="ARBA00000085"/>
    </source>
</evidence>
<dbReference type="GO" id="GO:0016301">
    <property type="term" value="F:kinase activity"/>
    <property type="evidence" value="ECO:0007669"/>
    <property type="project" value="UniProtKB-KW"/>
</dbReference>
<dbReference type="PROSITE" id="PS50885">
    <property type="entry name" value="HAMP"/>
    <property type="match status" value="1"/>
</dbReference>
<dbReference type="EMBL" id="JACWZZ010000002">
    <property type="protein sequence ID" value="MBD2715288.1"/>
    <property type="molecule type" value="Genomic_DNA"/>
</dbReference>
<dbReference type="SMART" id="SM00388">
    <property type="entry name" value="HisKA"/>
    <property type="match status" value="1"/>
</dbReference>
<dbReference type="PRINTS" id="PR00344">
    <property type="entry name" value="BCTRLSENSOR"/>
</dbReference>
<evidence type="ECO:0000256" key="9">
    <source>
        <dbReference type="ARBA" id="ARBA00023012"/>
    </source>
</evidence>
<dbReference type="EC" id="2.7.13.3" evidence="3"/>
<dbReference type="Pfam" id="PF00512">
    <property type="entry name" value="HisKA"/>
    <property type="match status" value="1"/>
</dbReference>
<protein>
    <recommendedName>
        <fullName evidence="3">histidine kinase</fullName>
        <ecNumber evidence="3">2.7.13.3</ecNumber>
    </recommendedName>
</protein>
<dbReference type="Gene3D" id="6.10.340.10">
    <property type="match status" value="1"/>
</dbReference>